<dbReference type="AlphaFoldDB" id="A0A089NJI9"/>
<evidence type="ECO:0000313" key="2">
    <source>
        <dbReference type="Proteomes" id="UP000029492"/>
    </source>
</evidence>
<keyword evidence="2" id="KW-1185">Reference proteome</keyword>
<sequence length="41" mass="4540">MLIFLSLGAPWHQEYRLSNFCISVGLAYRVVGKIESGILSA</sequence>
<name>A0A089NJI9_9HYPH</name>
<proteinExistence type="predicted"/>
<organism evidence="1 2">
    <name type="scientific">Methylobacterium oryzae CBMB20</name>
    <dbReference type="NCBI Taxonomy" id="693986"/>
    <lineage>
        <taxon>Bacteria</taxon>
        <taxon>Pseudomonadati</taxon>
        <taxon>Pseudomonadota</taxon>
        <taxon>Alphaproteobacteria</taxon>
        <taxon>Hyphomicrobiales</taxon>
        <taxon>Methylobacteriaceae</taxon>
        <taxon>Methylobacterium</taxon>
    </lineage>
</organism>
<gene>
    <name evidence="1" type="ORF">MOC_0286</name>
</gene>
<dbReference type="STRING" id="693986.MOC_0286"/>
<dbReference type="EMBL" id="CP003811">
    <property type="protein sequence ID" value="AIQ88041.1"/>
    <property type="molecule type" value="Genomic_DNA"/>
</dbReference>
<evidence type="ECO:0000313" key="1">
    <source>
        <dbReference type="EMBL" id="AIQ88041.1"/>
    </source>
</evidence>
<dbReference type="Proteomes" id="UP000029492">
    <property type="component" value="Chromosome"/>
</dbReference>
<accession>A0A089NJI9</accession>
<dbReference type="HOGENOM" id="CLU_3272680_0_0_5"/>
<dbReference type="KEGG" id="mor:MOC_0286"/>
<reference evidence="1 2" key="1">
    <citation type="journal article" date="2014" name="PLoS ONE">
        <title>Genome Information of Methylobacterium oryzae, a Plant-Probiotic Methylotroph in the Phyllosphere.</title>
        <authorList>
            <person name="Kwak M.J."/>
            <person name="Jeong H."/>
            <person name="Madhaiyan M."/>
            <person name="Lee Y."/>
            <person name="Sa T.M."/>
            <person name="Oh T.K."/>
            <person name="Kim J.F."/>
        </authorList>
    </citation>
    <scope>NUCLEOTIDE SEQUENCE [LARGE SCALE GENOMIC DNA]</scope>
    <source>
        <strain evidence="1 2">CBMB20</strain>
    </source>
</reference>
<protein>
    <submittedName>
        <fullName evidence="1">Protein of unassigned function</fullName>
    </submittedName>
</protein>